<accession>A0A1W6YVV5</accession>
<keyword evidence="7" id="KW-1185">Reference proteome</keyword>
<dbReference type="InterPro" id="IPR013785">
    <property type="entry name" value="Aldolase_TIM"/>
</dbReference>
<dbReference type="CDD" id="cd00452">
    <property type="entry name" value="KDPG_aldolase"/>
    <property type="match status" value="1"/>
</dbReference>
<dbReference type="PANTHER" id="PTHR30246">
    <property type="entry name" value="2-KETO-3-DEOXY-6-PHOSPHOGLUCONATE ALDOLASE"/>
    <property type="match status" value="1"/>
</dbReference>
<dbReference type="InterPro" id="IPR000887">
    <property type="entry name" value="Aldlse_KDPG_KHG"/>
</dbReference>
<dbReference type="AlphaFoldDB" id="A0A1W6YVV5"/>
<comment type="subunit">
    <text evidence="3">Homotrimer.</text>
</comment>
<keyword evidence="5" id="KW-0119">Carbohydrate metabolism</keyword>
<dbReference type="Gene3D" id="3.20.20.70">
    <property type="entry name" value="Aldolase class I"/>
    <property type="match status" value="1"/>
</dbReference>
<evidence type="ECO:0000313" key="7">
    <source>
        <dbReference type="Proteomes" id="UP000194139"/>
    </source>
</evidence>
<gene>
    <name evidence="6" type="ORF">CAL13_01420</name>
</gene>
<comment type="pathway">
    <text evidence="1">Carbohydrate acid metabolism.</text>
</comment>
<reference evidence="6 7" key="1">
    <citation type="submission" date="2017-05" db="EMBL/GenBank/DDBJ databases">
        <title>Complete and WGS of Bordetella genogroups.</title>
        <authorList>
            <person name="Spilker T."/>
            <person name="LiPuma J."/>
        </authorList>
    </citation>
    <scope>NUCLEOTIDE SEQUENCE [LARGE SCALE GENOMIC DNA]</scope>
    <source>
        <strain evidence="6 7">AU17164</strain>
    </source>
</reference>
<dbReference type="RefSeq" id="WP_086071282.1">
    <property type="nucleotide sequence ID" value="NZ_CP021109.1"/>
</dbReference>
<dbReference type="GO" id="GO:0016829">
    <property type="term" value="F:lyase activity"/>
    <property type="evidence" value="ECO:0007669"/>
    <property type="project" value="UniProtKB-KW"/>
</dbReference>
<dbReference type="Pfam" id="PF01081">
    <property type="entry name" value="Aldolase"/>
    <property type="match status" value="1"/>
</dbReference>
<proteinExistence type="inferred from homology"/>
<evidence type="ECO:0000313" key="6">
    <source>
        <dbReference type="EMBL" id="ARP85029.1"/>
    </source>
</evidence>
<organism evidence="6 7">
    <name type="scientific">Bordetella genomosp. 9</name>
    <dbReference type="NCBI Taxonomy" id="1416803"/>
    <lineage>
        <taxon>Bacteria</taxon>
        <taxon>Pseudomonadati</taxon>
        <taxon>Pseudomonadota</taxon>
        <taxon>Betaproteobacteria</taxon>
        <taxon>Burkholderiales</taxon>
        <taxon>Alcaligenaceae</taxon>
        <taxon>Bordetella</taxon>
    </lineage>
</organism>
<evidence type="ECO:0000256" key="1">
    <source>
        <dbReference type="ARBA" id="ARBA00004761"/>
    </source>
</evidence>
<evidence type="ECO:0000256" key="3">
    <source>
        <dbReference type="ARBA" id="ARBA00011233"/>
    </source>
</evidence>
<evidence type="ECO:0000256" key="2">
    <source>
        <dbReference type="ARBA" id="ARBA00006906"/>
    </source>
</evidence>
<name>A0A1W6YVV5_9BORD</name>
<comment type="similarity">
    <text evidence="2">Belongs to the KHG/KDPG aldolase family.</text>
</comment>
<dbReference type="Proteomes" id="UP000194139">
    <property type="component" value="Chromosome"/>
</dbReference>
<sequence length="219" mass="22381">MSPTAPPLRTAMAECGLIAILRGIKPDEAQAIGAALYGAGFRIIEVPLNSPEPLVSIRTLRDSLPADCLVGAGTVLDPVACTDIVKAGGEIVVMPHGDPHVIRAAKTAGLACCPGVATPTEAFAALAAGADVLKMFPAEQLGPAVLKAWRAVIPKDVPLVPVGGITPERIAEYAQAGATGFGLGSALYKPGLTAPDVAERAQAFVKAWRAAYPQTGNQS</sequence>
<dbReference type="NCBIfam" id="NF006600">
    <property type="entry name" value="PRK09140.1"/>
    <property type="match status" value="1"/>
</dbReference>
<keyword evidence="4" id="KW-0456">Lyase</keyword>
<dbReference type="SUPFAM" id="SSF51569">
    <property type="entry name" value="Aldolase"/>
    <property type="match status" value="1"/>
</dbReference>
<protein>
    <submittedName>
        <fullName evidence="6">2-dehydro-3-deoxy-6-phosphogalactonate aldolase</fullName>
    </submittedName>
</protein>
<dbReference type="EMBL" id="CP021109">
    <property type="protein sequence ID" value="ARP85029.1"/>
    <property type="molecule type" value="Genomic_DNA"/>
</dbReference>
<dbReference type="PANTHER" id="PTHR30246:SF1">
    <property type="entry name" value="2-DEHYDRO-3-DEOXY-6-PHOSPHOGALACTONATE ALDOLASE-RELATED"/>
    <property type="match status" value="1"/>
</dbReference>
<evidence type="ECO:0000256" key="5">
    <source>
        <dbReference type="ARBA" id="ARBA00023277"/>
    </source>
</evidence>
<evidence type="ECO:0000256" key="4">
    <source>
        <dbReference type="ARBA" id="ARBA00023239"/>
    </source>
</evidence>